<dbReference type="EMBL" id="CAXLJM020000124">
    <property type="protein sequence ID" value="CAL8139336.1"/>
    <property type="molecule type" value="Genomic_DNA"/>
</dbReference>
<dbReference type="Proteomes" id="UP001642540">
    <property type="component" value="Unassembled WGS sequence"/>
</dbReference>
<evidence type="ECO:0008006" key="4">
    <source>
        <dbReference type="Google" id="ProtNLM"/>
    </source>
</evidence>
<name>A0ABP1RZG1_9HEXA</name>
<evidence type="ECO:0000256" key="1">
    <source>
        <dbReference type="SAM" id="MobiDB-lite"/>
    </source>
</evidence>
<evidence type="ECO:0000313" key="2">
    <source>
        <dbReference type="EMBL" id="CAL8139336.1"/>
    </source>
</evidence>
<accession>A0ABP1RZG1</accession>
<evidence type="ECO:0000313" key="3">
    <source>
        <dbReference type="Proteomes" id="UP001642540"/>
    </source>
</evidence>
<keyword evidence="3" id="KW-1185">Reference proteome</keyword>
<proteinExistence type="predicted"/>
<reference evidence="2 3" key="1">
    <citation type="submission" date="2024-08" db="EMBL/GenBank/DDBJ databases">
        <authorList>
            <person name="Cucini C."/>
            <person name="Frati F."/>
        </authorList>
    </citation>
    <scope>NUCLEOTIDE SEQUENCE [LARGE SCALE GENOMIC DNA]</scope>
</reference>
<feature type="compositionally biased region" description="Polar residues" evidence="1">
    <location>
        <begin position="159"/>
        <end position="169"/>
    </location>
</feature>
<feature type="compositionally biased region" description="Acidic residues" evidence="1">
    <location>
        <begin position="146"/>
        <end position="158"/>
    </location>
</feature>
<feature type="region of interest" description="Disordered" evidence="1">
    <location>
        <begin position="146"/>
        <end position="190"/>
    </location>
</feature>
<comment type="caution">
    <text evidence="2">The sequence shown here is derived from an EMBL/GenBank/DDBJ whole genome shotgun (WGS) entry which is preliminary data.</text>
</comment>
<organism evidence="2 3">
    <name type="scientific">Orchesella dallaii</name>
    <dbReference type="NCBI Taxonomy" id="48710"/>
    <lineage>
        <taxon>Eukaryota</taxon>
        <taxon>Metazoa</taxon>
        <taxon>Ecdysozoa</taxon>
        <taxon>Arthropoda</taxon>
        <taxon>Hexapoda</taxon>
        <taxon>Collembola</taxon>
        <taxon>Entomobryomorpha</taxon>
        <taxon>Entomobryoidea</taxon>
        <taxon>Orchesellidae</taxon>
        <taxon>Orchesellinae</taxon>
        <taxon>Orchesella</taxon>
    </lineage>
</organism>
<protein>
    <recommendedName>
        <fullName evidence="4">Gametocyte-specific factor 1</fullName>
    </recommendedName>
</protein>
<sequence>MAYPRASNADVDMSMGTVPNSRGAEAQGINGMLVCSYNESHLCSGGRFFAHIEECRKQYEAGGGSPATMLRCPFRSSHHVDANAMRQHIEMCDGYYEWQMLNQKDPPSMIAAESQIEKWKNVNGRSGHSSFATNSIAVGLENGVESEDVVSSADDEETTSATGTENYFSAQEVPISSDIDEPQETEFCKP</sequence>
<gene>
    <name evidence="2" type="ORF">ODALV1_LOCUS27791</name>
</gene>